<dbReference type="EMBL" id="QXFU01002920">
    <property type="protein sequence ID" value="KAE8980174.1"/>
    <property type="molecule type" value="Genomic_DNA"/>
</dbReference>
<dbReference type="Proteomes" id="UP000435112">
    <property type="component" value="Unassembled WGS sequence"/>
</dbReference>
<proteinExistence type="predicted"/>
<reference evidence="2 3" key="1">
    <citation type="submission" date="2018-09" db="EMBL/GenBank/DDBJ databases">
        <title>Genomic investigation of the strawberry pathogen Phytophthora fragariae indicates pathogenicity is determined by transcriptional variation in three key races.</title>
        <authorList>
            <person name="Adams T.M."/>
            <person name="Armitage A.D."/>
            <person name="Sobczyk M.K."/>
            <person name="Bates H.J."/>
            <person name="Dunwell J.M."/>
            <person name="Nellist C.F."/>
            <person name="Harrison R.J."/>
        </authorList>
    </citation>
    <scope>NUCLEOTIDE SEQUENCE [LARGE SCALE GENOMIC DNA]</scope>
    <source>
        <strain evidence="2 3">SCRP324</strain>
    </source>
</reference>
<protein>
    <submittedName>
        <fullName evidence="2">Uncharacterized protein</fullName>
    </submittedName>
</protein>
<keyword evidence="1" id="KW-0732">Signal</keyword>
<gene>
    <name evidence="2" type="ORF">PR002_g24206</name>
</gene>
<evidence type="ECO:0000313" key="2">
    <source>
        <dbReference type="EMBL" id="KAE8980174.1"/>
    </source>
</evidence>
<dbReference type="AlphaFoldDB" id="A0A6A3IJ56"/>
<accession>A0A6A3IJ56</accession>
<evidence type="ECO:0000313" key="3">
    <source>
        <dbReference type="Proteomes" id="UP000435112"/>
    </source>
</evidence>
<feature type="signal peptide" evidence="1">
    <location>
        <begin position="1"/>
        <end position="17"/>
    </location>
</feature>
<feature type="chain" id="PRO_5025570701" evidence="1">
    <location>
        <begin position="18"/>
        <end position="53"/>
    </location>
</feature>
<sequence length="53" mass="5683">MISCLAGLVALTRGVACRDSRGSWRPRSSIRRAHVGGVQVADCVLNQIGTQRC</sequence>
<organism evidence="2 3">
    <name type="scientific">Phytophthora rubi</name>
    <dbReference type="NCBI Taxonomy" id="129364"/>
    <lineage>
        <taxon>Eukaryota</taxon>
        <taxon>Sar</taxon>
        <taxon>Stramenopiles</taxon>
        <taxon>Oomycota</taxon>
        <taxon>Peronosporomycetes</taxon>
        <taxon>Peronosporales</taxon>
        <taxon>Peronosporaceae</taxon>
        <taxon>Phytophthora</taxon>
    </lineage>
</organism>
<name>A0A6A3IJ56_9STRA</name>
<comment type="caution">
    <text evidence="2">The sequence shown here is derived from an EMBL/GenBank/DDBJ whole genome shotgun (WGS) entry which is preliminary data.</text>
</comment>
<evidence type="ECO:0000256" key="1">
    <source>
        <dbReference type="SAM" id="SignalP"/>
    </source>
</evidence>